<accession>A0AAD7QF31</accession>
<protein>
    <submittedName>
        <fullName evidence="1">Uncharacterized protein</fullName>
    </submittedName>
</protein>
<reference evidence="1" key="1">
    <citation type="journal article" date="2023" name="Science">
        <title>Elucidation of the pathway for biosynthesis of saponin adjuvants from the soapbark tree.</title>
        <authorList>
            <person name="Reed J."/>
            <person name="Orme A."/>
            <person name="El-Demerdash A."/>
            <person name="Owen C."/>
            <person name="Martin L.B.B."/>
            <person name="Misra R.C."/>
            <person name="Kikuchi S."/>
            <person name="Rejzek M."/>
            <person name="Martin A.C."/>
            <person name="Harkess A."/>
            <person name="Leebens-Mack J."/>
            <person name="Louveau T."/>
            <person name="Stephenson M.J."/>
            <person name="Osbourn A."/>
        </authorList>
    </citation>
    <scope>NUCLEOTIDE SEQUENCE</scope>
    <source>
        <strain evidence="1">S10</strain>
    </source>
</reference>
<gene>
    <name evidence="1" type="ORF">O6P43_003636</name>
</gene>
<dbReference type="KEGG" id="qsa:O6P43_003636"/>
<comment type="caution">
    <text evidence="1">The sequence shown here is derived from an EMBL/GenBank/DDBJ whole genome shotgun (WGS) entry which is preliminary data.</text>
</comment>
<dbReference type="AlphaFoldDB" id="A0AAD7QF31"/>
<proteinExistence type="predicted"/>
<dbReference type="EMBL" id="JARAOO010000002">
    <property type="protein sequence ID" value="KAJ7980352.1"/>
    <property type="molecule type" value="Genomic_DNA"/>
</dbReference>
<sequence length="190" mass="21847">MEEDLDHNGRVWYKMVELSADDSVVVSEGSRGLYQGVSFTDNYSKRDFLLHIQKMTDAAGLVTRLRVRYFYLINKKGFHCDMEIDSNTAGDINVINLALKTDPGSELYDDMKLRHRSLIWRRAATPPEHNQLSHIYPFPYPYSRTSYTGSNYNNSGTQNLNGLTNSSGFTRGNFNHAALFRDLLQYNLYI</sequence>
<dbReference type="Proteomes" id="UP001163823">
    <property type="component" value="Chromosome 2"/>
</dbReference>
<keyword evidence="2" id="KW-1185">Reference proteome</keyword>
<evidence type="ECO:0000313" key="2">
    <source>
        <dbReference type="Proteomes" id="UP001163823"/>
    </source>
</evidence>
<organism evidence="1 2">
    <name type="scientific">Quillaja saponaria</name>
    <name type="common">Soap bark tree</name>
    <dbReference type="NCBI Taxonomy" id="32244"/>
    <lineage>
        <taxon>Eukaryota</taxon>
        <taxon>Viridiplantae</taxon>
        <taxon>Streptophyta</taxon>
        <taxon>Embryophyta</taxon>
        <taxon>Tracheophyta</taxon>
        <taxon>Spermatophyta</taxon>
        <taxon>Magnoliopsida</taxon>
        <taxon>eudicotyledons</taxon>
        <taxon>Gunneridae</taxon>
        <taxon>Pentapetalae</taxon>
        <taxon>rosids</taxon>
        <taxon>fabids</taxon>
        <taxon>Fabales</taxon>
        <taxon>Quillajaceae</taxon>
        <taxon>Quillaja</taxon>
    </lineage>
</organism>
<evidence type="ECO:0000313" key="1">
    <source>
        <dbReference type="EMBL" id="KAJ7980352.1"/>
    </source>
</evidence>
<name>A0AAD7QF31_QUISA</name>